<evidence type="ECO:0000256" key="5">
    <source>
        <dbReference type="ARBA" id="ARBA00022970"/>
    </source>
</evidence>
<keyword evidence="4 8" id="KW-0812">Transmembrane</keyword>
<dbReference type="EMBL" id="CAJJDP010000006">
    <property type="protein sequence ID" value="CAD8135949.1"/>
    <property type="molecule type" value="Genomic_DNA"/>
</dbReference>
<evidence type="ECO:0000313" key="10">
    <source>
        <dbReference type="EMBL" id="CAD8135949.1"/>
    </source>
</evidence>
<comment type="similarity">
    <text evidence="2">Belongs to the amino acid/polyamine transporter 2 family.</text>
</comment>
<dbReference type="AlphaFoldDB" id="A0A8S1SA68"/>
<feature type="transmembrane region" description="Helical" evidence="8">
    <location>
        <begin position="176"/>
        <end position="196"/>
    </location>
</feature>
<evidence type="ECO:0000313" key="11">
    <source>
        <dbReference type="Proteomes" id="UP000683925"/>
    </source>
</evidence>
<keyword evidence="5" id="KW-0029">Amino-acid transport</keyword>
<feature type="transmembrane region" description="Helical" evidence="8">
    <location>
        <begin position="285"/>
        <end position="309"/>
    </location>
</feature>
<feature type="transmembrane region" description="Helical" evidence="8">
    <location>
        <begin position="423"/>
        <end position="447"/>
    </location>
</feature>
<evidence type="ECO:0000256" key="7">
    <source>
        <dbReference type="ARBA" id="ARBA00023136"/>
    </source>
</evidence>
<evidence type="ECO:0000256" key="2">
    <source>
        <dbReference type="ARBA" id="ARBA00008066"/>
    </source>
</evidence>
<comment type="subcellular location">
    <subcellularLocation>
        <location evidence="1">Membrane</location>
        <topology evidence="1">Multi-pass membrane protein</topology>
    </subcellularLocation>
</comment>
<evidence type="ECO:0000259" key="9">
    <source>
        <dbReference type="Pfam" id="PF01490"/>
    </source>
</evidence>
<gene>
    <name evidence="10" type="ORF">POCTA_138.1.T0070112</name>
</gene>
<dbReference type="OMA" id="FHEEQYE"/>
<reference evidence="10" key="1">
    <citation type="submission" date="2021-01" db="EMBL/GenBank/DDBJ databases">
        <authorList>
            <consortium name="Genoscope - CEA"/>
            <person name="William W."/>
        </authorList>
    </citation>
    <scope>NUCLEOTIDE SEQUENCE</scope>
</reference>
<proteinExistence type="inferred from homology"/>
<protein>
    <recommendedName>
        <fullName evidence="9">Amino acid transporter transmembrane domain-containing protein</fullName>
    </recommendedName>
</protein>
<evidence type="ECO:0000256" key="1">
    <source>
        <dbReference type="ARBA" id="ARBA00004141"/>
    </source>
</evidence>
<name>A0A8S1SA68_PAROT</name>
<keyword evidence="3" id="KW-0813">Transport</keyword>
<comment type="caution">
    <text evidence="10">The sequence shown here is derived from an EMBL/GenBank/DDBJ whole genome shotgun (WGS) entry which is preliminary data.</text>
</comment>
<feature type="transmembrane region" description="Helical" evidence="8">
    <location>
        <begin position="88"/>
        <end position="110"/>
    </location>
</feature>
<feature type="transmembrane region" description="Helical" evidence="8">
    <location>
        <begin position="397"/>
        <end position="417"/>
    </location>
</feature>
<evidence type="ECO:0000256" key="4">
    <source>
        <dbReference type="ARBA" id="ARBA00022692"/>
    </source>
</evidence>
<keyword evidence="7 8" id="KW-0472">Membrane</keyword>
<feature type="transmembrane region" description="Helical" evidence="8">
    <location>
        <begin position="329"/>
        <end position="352"/>
    </location>
</feature>
<dbReference type="Pfam" id="PF01490">
    <property type="entry name" value="Aa_trans"/>
    <property type="match status" value="1"/>
</dbReference>
<keyword evidence="6 8" id="KW-1133">Transmembrane helix</keyword>
<dbReference type="GO" id="GO:0016020">
    <property type="term" value="C:membrane"/>
    <property type="evidence" value="ECO:0007669"/>
    <property type="project" value="UniProtKB-SubCell"/>
</dbReference>
<dbReference type="OrthoDB" id="292816at2759"/>
<feature type="transmembrane region" description="Helical" evidence="8">
    <location>
        <begin position="467"/>
        <end position="492"/>
    </location>
</feature>
<accession>A0A8S1SA68</accession>
<feature type="transmembrane region" description="Helical" evidence="8">
    <location>
        <begin position="60"/>
        <end position="82"/>
    </location>
</feature>
<dbReference type="PANTHER" id="PTHR22950:SF458">
    <property type="entry name" value="SODIUM-COUPLED NEUTRAL AMINO ACID TRANSPORTER 11-RELATED"/>
    <property type="match status" value="1"/>
</dbReference>
<dbReference type="PANTHER" id="PTHR22950">
    <property type="entry name" value="AMINO ACID TRANSPORTER"/>
    <property type="match status" value="1"/>
</dbReference>
<dbReference type="InterPro" id="IPR013057">
    <property type="entry name" value="AA_transpt_TM"/>
</dbReference>
<organism evidence="10 11">
    <name type="scientific">Paramecium octaurelia</name>
    <dbReference type="NCBI Taxonomy" id="43137"/>
    <lineage>
        <taxon>Eukaryota</taxon>
        <taxon>Sar</taxon>
        <taxon>Alveolata</taxon>
        <taxon>Ciliophora</taxon>
        <taxon>Intramacronucleata</taxon>
        <taxon>Oligohymenophorea</taxon>
        <taxon>Peniculida</taxon>
        <taxon>Parameciidae</taxon>
        <taxon>Paramecium</taxon>
    </lineage>
</organism>
<evidence type="ECO:0000256" key="6">
    <source>
        <dbReference type="ARBA" id="ARBA00022989"/>
    </source>
</evidence>
<feature type="transmembrane region" description="Helical" evidence="8">
    <location>
        <begin position="246"/>
        <end position="264"/>
    </location>
</feature>
<keyword evidence="11" id="KW-1185">Reference proteome</keyword>
<feature type="transmembrane region" description="Helical" evidence="8">
    <location>
        <begin position="203"/>
        <end position="226"/>
    </location>
</feature>
<evidence type="ECO:0000256" key="3">
    <source>
        <dbReference type="ARBA" id="ARBA00022448"/>
    </source>
</evidence>
<evidence type="ECO:0000256" key="8">
    <source>
        <dbReference type="SAM" id="Phobius"/>
    </source>
</evidence>
<feature type="transmembrane region" description="Helical" evidence="8">
    <location>
        <begin position="134"/>
        <end position="156"/>
    </location>
</feature>
<dbReference type="GO" id="GO:0015179">
    <property type="term" value="F:L-amino acid transmembrane transporter activity"/>
    <property type="evidence" value="ECO:0007669"/>
    <property type="project" value="TreeGrafter"/>
</dbReference>
<sequence length="493" mass="55933">MEQHFDQFHEEQYEIMEEQNQTGINNEIAYEELSGDEAMEQSFSVNSQYMGHNRKAKTNLFMTSMIVTKSILGVGILGLPYVTYNFGLLFTIILIIAFYWQTQYCTNMFLQCKNLSKRSNISTIGFSAFKSKSIIVFINLIIIINNFGLCFAEMIIQGTAIQNVVKSLFDANDGEWYTQRQFLSSISGLIMIPMMVIKKIEKLKFAGVTAICAMSLFCISLITSFISTMKNDGLAVGFTILPYDFTFIKAFGAFPTLLLAYNWEFNLFPVAKGMDKPNDKKVMKACSFGMIIATCFYLMVGIMGCAIYGKESQTNFLASVTKEKMGDVQFYLLNGSFYVSTVLTTPLVFFGARNNFLQLIKGEKKNKVKGVNIDSLDEKEVALLKKQKKKRQQSTKYMYYIWSIGLFVIITIGSIYIHSLEIAFNFVGSVSSNSIGCVLPSLFLFMLMKEGYKNKQMTKMESLQESLAKIFFVYSIIMSFVCLTSEILTTIYE</sequence>
<feature type="domain" description="Amino acid transporter transmembrane" evidence="9">
    <location>
        <begin position="57"/>
        <end position="481"/>
    </location>
</feature>
<dbReference type="Proteomes" id="UP000683925">
    <property type="component" value="Unassembled WGS sequence"/>
</dbReference>